<dbReference type="AlphaFoldDB" id="A0A1H5V9X2"/>
<accession>A0A1H5V9X2</accession>
<organism evidence="1 2">
    <name type="scientific">Flavobacterium urumqiense</name>
    <dbReference type="NCBI Taxonomy" id="935224"/>
    <lineage>
        <taxon>Bacteria</taxon>
        <taxon>Pseudomonadati</taxon>
        <taxon>Bacteroidota</taxon>
        <taxon>Flavobacteriia</taxon>
        <taxon>Flavobacteriales</taxon>
        <taxon>Flavobacteriaceae</taxon>
        <taxon>Flavobacterium</taxon>
    </lineage>
</organism>
<dbReference type="OrthoDB" id="1433818at2"/>
<reference evidence="2" key="1">
    <citation type="submission" date="2016-10" db="EMBL/GenBank/DDBJ databases">
        <authorList>
            <person name="Varghese N."/>
            <person name="Submissions S."/>
        </authorList>
    </citation>
    <scope>NUCLEOTIDE SEQUENCE [LARGE SCALE GENOMIC DNA]</scope>
    <source>
        <strain evidence="2">CGMCC 1.9230</strain>
    </source>
</reference>
<dbReference type="Proteomes" id="UP000236737">
    <property type="component" value="Unassembled WGS sequence"/>
</dbReference>
<gene>
    <name evidence="1" type="ORF">SAMN04488130_10398</name>
</gene>
<evidence type="ECO:0000313" key="1">
    <source>
        <dbReference type="EMBL" id="SEF83237.1"/>
    </source>
</evidence>
<evidence type="ECO:0000313" key="2">
    <source>
        <dbReference type="Proteomes" id="UP000236737"/>
    </source>
</evidence>
<name>A0A1H5V9X2_9FLAO</name>
<dbReference type="RefSeq" id="WP_146059515.1">
    <property type="nucleotide sequence ID" value="NZ_FNVP01000003.1"/>
</dbReference>
<keyword evidence="2" id="KW-1185">Reference proteome</keyword>
<proteinExistence type="predicted"/>
<sequence length="91" mass="10805">MIFEEIEKAHIGKKADFTSEMKNNSKNYLFHCKKCDDILKINYQNQIDNCWTGHSNKIENELYEELKKFYNIGLFNKFIDGGFPVFDKLLC</sequence>
<dbReference type="EMBL" id="FNVP01000003">
    <property type="protein sequence ID" value="SEF83237.1"/>
    <property type="molecule type" value="Genomic_DNA"/>
</dbReference>
<protein>
    <submittedName>
        <fullName evidence="1">Uncharacterized protein</fullName>
    </submittedName>
</protein>